<keyword evidence="1" id="KW-1133">Transmembrane helix</keyword>
<dbReference type="EMBL" id="BK015160">
    <property type="protein sequence ID" value="DAD93460.1"/>
    <property type="molecule type" value="Genomic_DNA"/>
</dbReference>
<sequence>MKNRRNDEWVDEFAYKIALSAPCVCMGTLVALVWAVILKLLNSMVFKIIVSIPAVILLVSIAILLYEIWRGDFEDND</sequence>
<accession>A0A8S5NGG2</accession>
<keyword evidence="1" id="KW-0812">Transmembrane</keyword>
<evidence type="ECO:0000313" key="2">
    <source>
        <dbReference type="EMBL" id="DAD93460.1"/>
    </source>
</evidence>
<name>A0A8S5NGG2_9CAUD</name>
<feature type="transmembrane region" description="Helical" evidence="1">
    <location>
        <begin position="13"/>
        <end position="37"/>
    </location>
</feature>
<organism evidence="2">
    <name type="scientific">Myoviridae sp. ct0wg9</name>
    <dbReference type="NCBI Taxonomy" id="2826600"/>
    <lineage>
        <taxon>Viruses</taxon>
        <taxon>Duplodnaviria</taxon>
        <taxon>Heunggongvirae</taxon>
        <taxon>Uroviricota</taxon>
        <taxon>Caudoviricetes</taxon>
    </lineage>
</organism>
<reference evidence="2" key="1">
    <citation type="journal article" date="2021" name="Proc. Natl. Acad. Sci. U.S.A.">
        <title>A Catalog of Tens of Thousands of Viruses from Human Metagenomes Reveals Hidden Associations with Chronic Diseases.</title>
        <authorList>
            <person name="Tisza M.J."/>
            <person name="Buck C.B."/>
        </authorList>
    </citation>
    <scope>NUCLEOTIDE SEQUENCE</scope>
    <source>
        <strain evidence="2">Ct0wg9</strain>
    </source>
</reference>
<protein>
    <submittedName>
        <fullName evidence="2">Uncharacterized protein</fullName>
    </submittedName>
</protein>
<keyword evidence="1" id="KW-0472">Membrane</keyword>
<proteinExistence type="predicted"/>
<evidence type="ECO:0000256" key="1">
    <source>
        <dbReference type="SAM" id="Phobius"/>
    </source>
</evidence>
<feature type="transmembrane region" description="Helical" evidence="1">
    <location>
        <begin position="44"/>
        <end position="69"/>
    </location>
</feature>